<dbReference type="SUPFAM" id="SSF52047">
    <property type="entry name" value="RNI-like"/>
    <property type="match status" value="1"/>
</dbReference>
<dbReference type="PANTHER" id="PTHR34145">
    <property type="entry name" value="OS02G0105600 PROTEIN"/>
    <property type="match status" value="1"/>
</dbReference>
<sequence>MSIRKWYDQAASENGVEELELCLPLSNGSIRKDIWYELPLCVIEAKSLTKLVLTGGIRVGQEFLNHSMKFSSVKMLSLSRVLFRNEGVIKHLISRCPLIENLTVEHCSVYNHLSIDGPQVDRICHVKSLFLNGLQELKGADVQGIEEVHVDSPNLEKLCYSHFKLGGPLKLNFDSCTKFTCLCIFDLNSATIADEWFIELFSKFPLLESLEICNCSMSKRIEIFSSQVMVLKLHHCSRLMSTLMLQICYCDYRRPIISPRVAYPLEVRDRNELEVRGSNQLEVNVFTNLDCNGFYDFQKFIQNIPQNILASLSLFISESLPLPVYQYLDTLHVSSVPPSIKHLEFRAHSVPIRGVYGPLMNLLLACCFPKTISFRCGGFYALFIKFFYEMLMGSRKGKCYCRSLERKCWWHALKIVNISYSGSFMIDENADFNAVLDASSGMESVTFSLEM</sequence>
<dbReference type="EMBL" id="JASCZI010271862">
    <property type="protein sequence ID" value="MED6215751.1"/>
    <property type="molecule type" value="Genomic_DNA"/>
</dbReference>
<dbReference type="InterPro" id="IPR032675">
    <property type="entry name" value="LRR_dom_sf"/>
</dbReference>
<dbReference type="InterPro" id="IPR055411">
    <property type="entry name" value="LRR_FXL15/At3g58940/PEG3-like"/>
</dbReference>
<dbReference type="InterPro" id="IPR053772">
    <property type="entry name" value="At1g61320/At1g61330-like"/>
</dbReference>
<dbReference type="Pfam" id="PF24758">
    <property type="entry name" value="LRR_At5g56370"/>
    <property type="match status" value="1"/>
</dbReference>
<dbReference type="Gene3D" id="3.80.10.10">
    <property type="entry name" value="Ribonuclease Inhibitor"/>
    <property type="match status" value="1"/>
</dbReference>
<gene>
    <name evidence="2" type="ORF">PIB30_000755</name>
</gene>
<evidence type="ECO:0000313" key="2">
    <source>
        <dbReference type="EMBL" id="MED6215751.1"/>
    </source>
</evidence>
<evidence type="ECO:0000313" key="3">
    <source>
        <dbReference type="Proteomes" id="UP001341840"/>
    </source>
</evidence>
<dbReference type="Proteomes" id="UP001341840">
    <property type="component" value="Unassembled WGS sequence"/>
</dbReference>
<proteinExistence type="predicted"/>
<accession>A0ABU6Z1A0</accession>
<protein>
    <recommendedName>
        <fullName evidence="1">F-box/LRR-repeat protein 15/At3g58940/PEG3-like LRR domain-containing protein</fullName>
    </recommendedName>
</protein>
<comment type="caution">
    <text evidence="2">The sequence shown here is derived from an EMBL/GenBank/DDBJ whole genome shotgun (WGS) entry which is preliminary data.</text>
</comment>
<feature type="domain" description="F-box/LRR-repeat protein 15/At3g58940/PEG3-like LRR" evidence="1">
    <location>
        <begin position="5"/>
        <end position="160"/>
    </location>
</feature>
<organism evidence="2 3">
    <name type="scientific">Stylosanthes scabra</name>
    <dbReference type="NCBI Taxonomy" id="79078"/>
    <lineage>
        <taxon>Eukaryota</taxon>
        <taxon>Viridiplantae</taxon>
        <taxon>Streptophyta</taxon>
        <taxon>Embryophyta</taxon>
        <taxon>Tracheophyta</taxon>
        <taxon>Spermatophyta</taxon>
        <taxon>Magnoliopsida</taxon>
        <taxon>eudicotyledons</taxon>
        <taxon>Gunneridae</taxon>
        <taxon>Pentapetalae</taxon>
        <taxon>rosids</taxon>
        <taxon>fabids</taxon>
        <taxon>Fabales</taxon>
        <taxon>Fabaceae</taxon>
        <taxon>Papilionoideae</taxon>
        <taxon>50 kb inversion clade</taxon>
        <taxon>dalbergioids sensu lato</taxon>
        <taxon>Dalbergieae</taxon>
        <taxon>Pterocarpus clade</taxon>
        <taxon>Stylosanthes</taxon>
    </lineage>
</organism>
<evidence type="ECO:0000259" key="1">
    <source>
        <dbReference type="Pfam" id="PF24758"/>
    </source>
</evidence>
<name>A0ABU6Z1A0_9FABA</name>
<keyword evidence="3" id="KW-1185">Reference proteome</keyword>
<reference evidence="2 3" key="1">
    <citation type="journal article" date="2023" name="Plants (Basel)">
        <title>Bridging the Gap: Combining Genomics and Transcriptomics Approaches to Understand Stylosanthes scabra, an Orphan Legume from the Brazilian Caatinga.</title>
        <authorList>
            <person name="Ferreira-Neto J.R.C."/>
            <person name="da Silva M.D."/>
            <person name="Binneck E."/>
            <person name="de Melo N.F."/>
            <person name="da Silva R.H."/>
            <person name="de Melo A.L.T.M."/>
            <person name="Pandolfi V."/>
            <person name="Bustamante F.O."/>
            <person name="Brasileiro-Vidal A.C."/>
            <person name="Benko-Iseppon A.M."/>
        </authorList>
    </citation>
    <scope>NUCLEOTIDE SEQUENCE [LARGE SCALE GENOMIC DNA]</scope>
    <source>
        <tissue evidence="2">Leaves</tissue>
    </source>
</reference>
<dbReference type="PANTHER" id="PTHR34145:SF28">
    <property type="entry name" value="F-BOX DOMAIN-CONTAINING PROTEIN"/>
    <property type="match status" value="1"/>
</dbReference>